<dbReference type="EMBL" id="MUXU01000010">
    <property type="protein sequence ID" value="OOR92781.1"/>
    <property type="molecule type" value="Genomic_DNA"/>
</dbReference>
<reference evidence="1 2" key="1">
    <citation type="submission" date="2017-02" db="EMBL/GenBank/DDBJ databases">
        <title>Draft genome sequence of Moraxella caviae CCUG 355 type strain.</title>
        <authorList>
            <person name="Engstrom-Jakobsson H."/>
            <person name="Salva-Serra F."/>
            <person name="Thorell K."/>
            <person name="Gonzales-Siles L."/>
            <person name="Karlsson R."/>
            <person name="Boulund F."/>
            <person name="Engstrand L."/>
            <person name="Moore E."/>
        </authorList>
    </citation>
    <scope>NUCLEOTIDE SEQUENCE [LARGE SCALE GENOMIC DNA]</scope>
    <source>
        <strain evidence="1 2">CCUG 355</strain>
    </source>
</reference>
<proteinExistence type="predicted"/>
<comment type="caution">
    <text evidence="1">The sequence shown here is derived from an EMBL/GenBank/DDBJ whole genome shotgun (WGS) entry which is preliminary data.</text>
</comment>
<evidence type="ECO:0000313" key="2">
    <source>
        <dbReference type="Proteomes" id="UP000190435"/>
    </source>
</evidence>
<organism evidence="1 2">
    <name type="scientific">Moraxella caviae</name>
    <dbReference type="NCBI Taxonomy" id="34060"/>
    <lineage>
        <taxon>Bacteria</taxon>
        <taxon>Pseudomonadati</taxon>
        <taxon>Pseudomonadota</taxon>
        <taxon>Gammaproteobacteria</taxon>
        <taxon>Moraxellales</taxon>
        <taxon>Moraxellaceae</taxon>
        <taxon>Moraxella</taxon>
    </lineage>
</organism>
<sequence>MRQLLLSLRLANFHDTNKPLAQSKQTATNYKISQNTPIKISEILAFLSKRGKMMCYPIFTKCV</sequence>
<protein>
    <submittedName>
        <fullName evidence="1">Uncharacterized protein</fullName>
    </submittedName>
</protein>
<accession>A0A1T0ABT9</accession>
<keyword evidence="2" id="KW-1185">Reference proteome</keyword>
<name>A0A1T0ABT9_9GAMM</name>
<dbReference type="Proteomes" id="UP000190435">
    <property type="component" value="Unassembled WGS sequence"/>
</dbReference>
<dbReference type="AlphaFoldDB" id="A0A1T0ABT9"/>
<evidence type="ECO:0000313" key="1">
    <source>
        <dbReference type="EMBL" id="OOR92781.1"/>
    </source>
</evidence>
<gene>
    <name evidence="1" type="ORF">B0181_01205</name>
</gene>
<dbReference type="STRING" id="34060.B0181_01205"/>